<dbReference type="Gene3D" id="2.30.110.10">
    <property type="entry name" value="Electron Transport, Fmn-binding Protein, Chain A"/>
    <property type="match status" value="1"/>
</dbReference>
<dbReference type="RefSeq" id="WP_179824541.1">
    <property type="nucleotide sequence ID" value="NZ_JACCCO010000002.1"/>
</dbReference>
<reference evidence="3 4" key="1">
    <citation type="submission" date="2020-07" db="EMBL/GenBank/DDBJ databases">
        <title>Sequencing the genomes of 1000 actinobacteria strains.</title>
        <authorList>
            <person name="Klenk H.-P."/>
        </authorList>
    </citation>
    <scope>NUCLEOTIDE SEQUENCE [LARGE SCALE GENOMIC DNA]</scope>
    <source>
        <strain evidence="3 4">DSM 45763</strain>
    </source>
</reference>
<comment type="caution">
    <text evidence="3">The sequence shown here is derived from an EMBL/GenBank/DDBJ whole genome shotgun (WGS) entry which is preliminary data.</text>
</comment>
<gene>
    <name evidence="3" type="ORF">HDA43_004371</name>
</gene>
<name>A0A852V204_9ACTN</name>
<accession>A0A852V204</accession>
<dbReference type="PANTHER" id="PTHR35176:SF6">
    <property type="entry name" value="HEME OXYGENASE HI_0854-RELATED"/>
    <property type="match status" value="1"/>
</dbReference>
<dbReference type="Pfam" id="PF01243">
    <property type="entry name" value="PNPOx_N"/>
    <property type="match status" value="1"/>
</dbReference>
<feature type="domain" description="Pyridoxamine 5'-phosphate oxidase N-terminal" evidence="2">
    <location>
        <begin position="8"/>
        <end position="130"/>
    </location>
</feature>
<dbReference type="InterPro" id="IPR011576">
    <property type="entry name" value="Pyridox_Oxase_N"/>
</dbReference>
<dbReference type="InterPro" id="IPR012349">
    <property type="entry name" value="Split_barrel_FMN-bd"/>
</dbReference>
<dbReference type="NCBIfam" id="TIGR03618">
    <property type="entry name" value="Rv1155_F420"/>
    <property type="match status" value="1"/>
</dbReference>
<sequence length="139" mass="16010">MSNPPLPEGAVEMLRKANPAVIATLRSDGQPVSTATWYLWEDDGRILVNMDESRKRLDHLRNDPRVTLTVLDGGNWYTHVSIIGHVVEIRDDEDLSDIDRLSRHYGGNPYPRRDRKRVSAWIEVDRWHGWGEHKDSSQA</sequence>
<dbReference type="GO" id="GO:0016627">
    <property type="term" value="F:oxidoreductase activity, acting on the CH-CH group of donors"/>
    <property type="evidence" value="ECO:0007669"/>
    <property type="project" value="TreeGrafter"/>
</dbReference>
<dbReference type="InterPro" id="IPR019920">
    <property type="entry name" value="F420-binding_dom_put"/>
</dbReference>
<proteinExistence type="predicted"/>
<dbReference type="EMBL" id="JACCCO010000002">
    <property type="protein sequence ID" value="NYF42170.1"/>
    <property type="molecule type" value="Genomic_DNA"/>
</dbReference>
<evidence type="ECO:0000313" key="3">
    <source>
        <dbReference type="EMBL" id="NYF42170.1"/>
    </source>
</evidence>
<evidence type="ECO:0000313" key="4">
    <source>
        <dbReference type="Proteomes" id="UP000576393"/>
    </source>
</evidence>
<dbReference type="AlphaFoldDB" id="A0A852V204"/>
<evidence type="ECO:0000259" key="2">
    <source>
        <dbReference type="Pfam" id="PF01243"/>
    </source>
</evidence>
<dbReference type="SUPFAM" id="SSF50475">
    <property type="entry name" value="FMN-binding split barrel"/>
    <property type="match status" value="1"/>
</dbReference>
<dbReference type="GO" id="GO:0005829">
    <property type="term" value="C:cytosol"/>
    <property type="evidence" value="ECO:0007669"/>
    <property type="project" value="TreeGrafter"/>
</dbReference>
<dbReference type="Proteomes" id="UP000576393">
    <property type="component" value="Unassembled WGS sequence"/>
</dbReference>
<keyword evidence="4" id="KW-1185">Reference proteome</keyword>
<dbReference type="InterPro" id="IPR052019">
    <property type="entry name" value="F420H2_bilvrd_red/Heme_oxyg"/>
</dbReference>
<organism evidence="3 4">
    <name type="scientific">Streptosporangium sandarakinum</name>
    <dbReference type="NCBI Taxonomy" id="1260955"/>
    <lineage>
        <taxon>Bacteria</taxon>
        <taxon>Bacillati</taxon>
        <taxon>Actinomycetota</taxon>
        <taxon>Actinomycetes</taxon>
        <taxon>Streptosporangiales</taxon>
        <taxon>Streptosporangiaceae</taxon>
        <taxon>Streptosporangium</taxon>
    </lineage>
</organism>
<keyword evidence="1" id="KW-0560">Oxidoreductase</keyword>
<dbReference type="PANTHER" id="PTHR35176">
    <property type="entry name" value="HEME OXYGENASE HI_0854-RELATED"/>
    <property type="match status" value="1"/>
</dbReference>
<protein>
    <submittedName>
        <fullName evidence="3">PPOX class probable F420-dependent enzyme</fullName>
    </submittedName>
</protein>
<evidence type="ECO:0000256" key="1">
    <source>
        <dbReference type="ARBA" id="ARBA00023002"/>
    </source>
</evidence>
<dbReference type="GO" id="GO:0070967">
    <property type="term" value="F:coenzyme F420 binding"/>
    <property type="evidence" value="ECO:0007669"/>
    <property type="project" value="TreeGrafter"/>
</dbReference>